<dbReference type="Proteomes" id="UP001140234">
    <property type="component" value="Unassembled WGS sequence"/>
</dbReference>
<dbReference type="EMBL" id="JANBUJ010002325">
    <property type="protein sequence ID" value="KAJ2764502.1"/>
    <property type="molecule type" value="Genomic_DNA"/>
</dbReference>
<reference evidence="1" key="1">
    <citation type="submission" date="2022-07" db="EMBL/GenBank/DDBJ databases">
        <title>Phylogenomic reconstructions and comparative analyses of Kickxellomycotina fungi.</title>
        <authorList>
            <person name="Reynolds N.K."/>
            <person name="Stajich J.E."/>
            <person name="Barry K."/>
            <person name="Grigoriev I.V."/>
            <person name="Crous P."/>
            <person name="Smith M.E."/>
        </authorList>
    </citation>
    <scope>NUCLEOTIDE SEQUENCE</scope>
    <source>
        <strain evidence="1">CBS 109366</strain>
    </source>
</reference>
<proteinExistence type="predicted"/>
<sequence>ALLRSDDGGIERQLGAELALQQFYCTLGHGLALFFAGQLEESLGRFEQVLALADAAPEQRPHIAVMLAQVLWALGSEDHRALARQHLLEAMAEHPAFLPGLATLFAIGLLQDDGELVGAVRAELASVPSDPQRCVPRLESYLAVLRDDPAAGRRTAANALHREPEDASLWLLLADFDALCHQHAGAARAAAAALRLFRQAMCVRQAWSAAPPQALLNSATLRLATAALTVESRALAADAAASGSGCGAAMFAAKRAVMYGPWMEDTWACLAKVHGDGH</sequence>
<organism evidence="1 2">
    <name type="scientific">Coemansia nantahalensis</name>
    <dbReference type="NCBI Taxonomy" id="2789366"/>
    <lineage>
        <taxon>Eukaryota</taxon>
        <taxon>Fungi</taxon>
        <taxon>Fungi incertae sedis</taxon>
        <taxon>Zoopagomycota</taxon>
        <taxon>Kickxellomycotina</taxon>
        <taxon>Kickxellomycetes</taxon>
        <taxon>Kickxellales</taxon>
        <taxon>Kickxellaceae</taxon>
        <taxon>Coemansia</taxon>
    </lineage>
</organism>
<keyword evidence="2" id="KW-1185">Reference proteome</keyword>
<feature type="non-terminal residue" evidence="1">
    <location>
        <position position="1"/>
    </location>
</feature>
<evidence type="ECO:0000313" key="2">
    <source>
        <dbReference type="Proteomes" id="UP001140234"/>
    </source>
</evidence>
<protein>
    <submittedName>
        <fullName evidence="1">Superkiller protein 3</fullName>
    </submittedName>
</protein>
<evidence type="ECO:0000313" key="1">
    <source>
        <dbReference type="EMBL" id="KAJ2764502.1"/>
    </source>
</evidence>
<comment type="caution">
    <text evidence="1">The sequence shown here is derived from an EMBL/GenBank/DDBJ whole genome shotgun (WGS) entry which is preliminary data.</text>
</comment>
<name>A0ACC1JPG3_9FUNG</name>
<gene>
    <name evidence="1" type="primary">SKI3_2</name>
    <name evidence="1" type="ORF">IWQ57_005142</name>
</gene>
<accession>A0ACC1JPG3</accession>